<dbReference type="Proteomes" id="UP000177583">
    <property type="component" value="Unassembled WGS sequence"/>
</dbReference>
<keyword evidence="1" id="KW-0812">Transmembrane</keyword>
<dbReference type="PANTHER" id="PTHR38454">
    <property type="entry name" value="INTEGRAL MEMBRANE PROTEIN-RELATED"/>
    <property type="match status" value="1"/>
</dbReference>
<feature type="transmembrane region" description="Helical" evidence="1">
    <location>
        <begin position="135"/>
        <end position="156"/>
    </location>
</feature>
<evidence type="ECO:0000313" key="3">
    <source>
        <dbReference type="Proteomes" id="UP000177583"/>
    </source>
</evidence>
<feature type="transmembrane region" description="Helical" evidence="1">
    <location>
        <begin position="162"/>
        <end position="180"/>
    </location>
</feature>
<protein>
    <recommendedName>
        <fullName evidence="4">Membrane protein 6-pyruvoyl-tetrahydropterin synthase-related domain-containing protein</fullName>
    </recommendedName>
</protein>
<dbReference type="InterPro" id="IPR018580">
    <property type="entry name" value="Uncharacterised_YfhO"/>
</dbReference>
<sequence length="727" mass="83525">MKWILRSEFGLFWLFFLILVFLYPNLVEHLSLLGGEYFEDSMRYLYSLERLRNLSLPLWNPYHQSGEPHSLYLLLTSFPSPLDPLVAQGTRLLDMGGAIGLVYASDWIFLFNGALFCLGFYKLSRFWAESILGPTLWGQFCALGFSLYAVITFFDFGYFGQNYVYILTLIYPQFALYYLSRILMREMGKARVVKLALATVLLFYNPGSFGIQAGITLVTFFLFHLLLRSPQGWILELRALFGQFARVKLQTLLGLSIFLFGLMPHGYITKFELPLFERSGRDLASLNYQDVVNAEGGIHLEKFLLRLNRPFPFTPLIFVFLCFSSAMSFSKQKRLAIFALLLSIFSLVLGKYSPFLFFYYYLLFPFLQKVLYLNIYTDLFSLFALAFAVTGATALAERLIEKKVALLAVAAGTGLLFLVRNELNLDAVNFCGFILFLVALWGLTQTRLLPLGFCFGTLLVGFLGLNIGLHFLLLNQYVPGNTHIPGQIEATNFPFASSYGFNSYRQQRAPYRWEIWLNGTTFLEKKSYLLAPRFVDLKSTLETFEILKTPDKIDQYFGVTTPILRFSQNWKVGKLTDHGSTSDYLDESLRIPSPNGDFSAPRELKIQFYDPERLKLALKVDDAGLLVFSQSYHKGWQAEVDGYPAKIYKVDNNFIGLEIVSGGTHTIEFIFRPPEFYLIWTAFGVFWFGAFYCIWQDFCWRKRPDRFELKWPPKTGQSGKTESEALM</sequence>
<dbReference type="PANTHER" id="PTHR38454:SF1">
    <property type="entry name" value="INTEGRAL MEMBRANE PROTEIN"/>
    <property type="match status" value="1"/>
</dbReference>
<feature type="transmembrane region" description="Helical" evidence="1">
    <location>
        <begin position="311"/>
        <end position="329"/>
    </location>
</feature>
<feature type="transmembrane region" description="Helical" evidence="1">
    <location>
        <begin position="101"/>
        <end position="123"/>
    </location>
</feature>
<reference evidence="2 3" key="1">
    <citation type="journal article" date="2016" name="Nat. Commun.">
        <title>Thousands of microbial genomes shed light on interconnected biogeochemical processes in an aquifer system.</title>
        <authorList>
            <person name="Anantharaman K."/>
            <person name="Brown C.T."/>
            <person name="Hug L.A."/>
            <person name="Sharon I."/>
            <person name="Castelle C.J."/>
            <person name="Probst A.J."/>
            <person name="Thomas B.C."/>
            <person name="Singh A."/>
            <person name="Wilkins M.J."/>
            <person name="Karaoz U."/>
            <person name="Brodie E.L."/>
            <person name="Williams K.H."/>
            <person name="Hubbard S.S."/>
            <person name="Banfield J.F."/>
        </authorList>
    </citation>
    <scope>NUCLEOTIDE SEQUENCE [LARGE SCALE GENOMIC DNA]</scope>
</reference>
<dbReference type="AlphaFoldDB" id="A0A1F6GL59"/>
<evidence type="ECO:0000313" key="2">
    <source>
        <dbReference type="EMBL" id="OGG98851.1"/>
    </source>
</evidence>
<feature type="transmembrane region" description="Helical" evidence="1">
    <location>
        <begin position="210"/>
        <end position="227"/>
    </location>
</feature>
<name>A0A1F6GL59_9PROT</name>
<evidence type="ECO:0000256" key="1">
    <source>
        <dbReference type="SAM" id="Phobius"/>
    </source>
</evidence>
<gene>
    <name evidence="2" type="ORF">A2557_13175</name>
</gene>
<dbReference type="Pfam" id="PF09586">
    <property type="entry name" value="YfhO"/>
    <property type="match status" value="1"/>
</dbReference>
<comment type="caution">
    <text evidence="2">The sequence shown here is derived from an EMBL/GenBank/DDBJ whole genome shotgun (WGS) entry which is preliminary data.</text>
</comment>
<accession>A0A1F6GL59</accession>
<proteinExistence type="predicted"/>
<feature type="transmembrane region" description="Helical" evidence="1">
    <location>
        <begin position="9"/>
        <end position="27"/>
    </location>
</feature>
<keyword evidence="1" id="KW-0472">Membrane</keyword>
<keyword evidence="1" id="KW-1133">Transmembrane helix</keyword>
<dbReference type="EMBL" id="MFNF01000066">
    <property type="protein sequence ID" value="OGG98851.1"/>
    <property type="molecule type" value="Genomic_DNA"/>
</dbReference>
<feature type="transmembrane region" description="Helical" evidence="1">
    <location>
        <begin position="451"/>
        <end position="473"/>
    </location>
</feature>
<feature type="transmembrane region" description="Helical" evidence="1">
    <location>
        <begin position="373"/>
        <end position="392"/>
    </location>
</feature>
<evidence type="ECO:0008006" key="4">
    <source>
        <dbReference type="Google" id="ProtNLM"/>
    </source>
</evidence>
<feature type="transmembrane region" description="Helical" evidence="1">
    <location>
        <begin position="427"/>
        <end position="444"/>
    </location>
</feature>
<feature type="transmembrane region" description="Helical" evidence="1">
    <location>
        <begin position="676"/>
        <end position="695"/>
    </location>
</feature>
<feature type="transmembrane region" description="Helical" evidence="1">
    <location>
        <begin position="336"/>
        <end position="361"/>
    </location>
</feature>
<organism evidence="2 3">
    <name type="scientific">Candidatus Lambdaproteobacteria bacterium RIFOXYD2_FULL_56_26</name>
    <dbReference type="NCBI Taxonomy" id="1817773"/>
    <lineage>
        <taxon>Bacteria</taxon>
        <taxon>Pseudomonadati</taxon>
        <taxon>Pseudomonadota</taxon>
        <taxon>Candidatus Lambdaproteobacteria</taxon>
    </lineage>
</organism>
<feature type="transmembrane region" description="Helical" evidence="1">
    <location>
        <begin position="404"/>
        <end position="421"/>
    </location>
</feature>